<comment type="caution">
    <text evidence="2">The sequence shown here is derived from an EMBL/GenBank/DDBJ whole genome shotgun (WGS) entry which is preliminary data.</text>
</comment>
<evidence type="ECO:0000313" key="2">
    <source>
        <dbReference type="EMBL" id="MBW0520223.1"/>
    </source>
</evidence>
<organism evidence="2 3">
    <name type="scientific">Austropuccinia psidii MF-1</name>
    <dbReference type="NCBI Taxonomy" id="1389203"/>
    <lineage>
        <taxon>Eukaryota</taxon>
        <taxon>Fungi</taxon>
        <taxon>Dikarya</taxon>
        <taxon>Basidiomycota</taxon>
        <taxon>Pucciniomycotina</taxon>
        <taxon>Pucciniomycetes</taxon>
        <taxon>Pucciniales</taxon>
        <taxon>Sphaerophragmiaceae</taxon>
        <taxon>Austropuccinia</taxon>
    </lineage>
</organism>
<accession>A0A9Q3HX09</accession>
<feature type="compositionally biased region" description="Basic and acidic residues" evidence="1">
    <location>
        <begin position="140"/>
        <end position="162"/>
    </location>
</feature>
<sequence>MPESSIEIQTSSAPRALITKEPFKGPEEVGQLIHPIVVSVPGHSINKSKRKEYPEAAITDITVVKPEPFPTGKERDIPVSVQELVYGRKATRVGTSEKSFHRNNELLSSNEEAQGLRKDRGSSEGFDTHVFQRASTTDKSLVEKPKYFVRGPEGEVGPRKGQEPSGSSSSLHKQFASISSKQGQESSKEK</sequence>
<keyword evidence="3" id="KW-1185">Reference proteome</keyword>
<reference evidence="2" key="1">
    <citation type="submission" date="2021-03" db="EMBL/GenBank/DDBJ databases">
        <title>Draft genome sequence of rust myrtle Austropuccinia psidii MF-1, a brazilian biotype.</title>
        <authorList>
            <person name="Quecine M.C."/>
            <person name="Pachon D.M.R."/>
            <person name="Bonatelli M.L."/>
            <person name="Correr F.H."/>
            <person name="Franceschini L.M."/>
            <person name="Leite T.F."/>
            <person name="Margarido G.R.A."/>
            <person name="Almeida C.A."/>
            <person name="Ferrarezi J.A."/>
            <person name="Labate C.A."/>
        </authorList>
    </citation>
    <scope>NUCLEOTIDE SEQUENCE</scope>
    <source>
        <strain evidence="2">MF-1</strain>
    </source>
</reference>
<evidence type="ECO:0000256" key="1">
    <source>
        <dbReference type="SAM" id="MobiDB-lite"/>
    </source>
</evidence>
<gene>
    <name evidence="2" type="ORF">O181_059938</name>
</gene>
<protein>
    <submittedName>
        <fullName evidence="2">Uncharacterized protein</fullName>
    </submittedName>
</protein>
<dbReference type="EMBL" id="AVOT02027919">
    <property type="protein sequence ID" value="MBW0520223.1"/>
    <property type="molecule type" value="Genomic_DNA"/>
</dbReference>
<dbReference type="Proteomes" id="UP000765509">
    <property type="component" value="Unassembled WGS sequence"/>
</dbReference>
<feature type="region of interest" description="Disordered" evidence="1">
    <location>
        <begin position="88"/>
        <end position="190"/>
    </location>
</feature>
<evidence type="ECO:0000313" key="3">
    <source>
        <dbReference type="Proteomes" id="UP000765509"/>
    </source>
</evidence>
<proteinExistence type="predicted"/>
<dbReference type="AlphaFoldDB" id="A0A9Q3HX09"/>
<feature type="compositionally biased region" description="Low complexity" evidence="1">
    <location>
        <begin position="177"/>
        <end position="190"/>
    </location>
</feature>
<name>A0A9Q3HX09_9BASI</name>